<reference evidence="2" key="1">
    <citation type="submission" date="2016-10" db="EMBL/GenBank/DDBJ databases">
        <authorList>
            <person name="Varghese N."/>
            <person name="Submissions S."/>
        </authorList>
    </citation>
    <scope>NUCLEOTIDE SEQUENCE [LARGE SCALE GENOMIC DNA]</scope>
    <source>
        <strain evidence="2">CGMCC 1.2747</strain>
    </source>
</reference>
<dbReference type="AlphaFoldDB" id="A0A1G8G461"/>
<organism evidence="1 2">
    <name type="scientific">Flavobacterium omnivorum</name>
    <dbReference type="NCBI Taxonomy" id="178355"/>
    <lineage>
        <taxon>Bacteria</taxon>
        <taxon>Pseudomonadati</taxon>
        <taxon>Bacteroidota</taxon>
        <taxon>Flavobacteriia</taxon>
        <taxon>Flavobacteriales</taxon>
        <taxon>Flavobacteriaceae</taxon>
        <taxon>Flavobacterium</taxon>
    </lineage>
</organism>
<evidence type="ECO:0000313" key="1">
    <source>
        <dbReference type="EMBL" id="SDH89149.1"/>
    </source>
</evidence>
<dbReference type="RefSeq" id="WP_175455488.1">
    <property type="nucleotide sequence ID" value="NZ_FNDB01000017.1"/>
</dbReference>
<evidence type="ECO:0000313" key="2">
    <source>
        <dbReference type="Proteomes" id="UP000199274"/>
    </source>
</evidence>
<sequence>MTKKELAELLMYSSPREIYVITYYNVLKRLFCPFRVRVLQEIGALKKGQIVLVQEIKVTYELKTVYIIDNQAFYYHHFDIIM</sequence>
<proteinExistence type="predicted"/>
<accession>A0A1G8G461</accession>
<name>A0A1G8G461_9FLAO</name>
<gene>
    <name evidence="1" type="ORF">SAMN04488062_11716</name>
</gene>
<dbReference type="Proteomes" id="UP000199274">
    <property type="component" value="Unassembled WGS sequence"/>
</dbReference>
<dbReference type="EMBL" id="FNDB01000017">
    <property type="protein sequence ID" value="SDH89149.1"/>
    <property type="molecule type" value="Genomic_DNA"/>
</dbReference>
<keyword evidence="2" id="KW-1185">Reference proteome</keyword>
<protein>
    <submittedName>
        <fullName evidence="1">Uncharacterized protein</fullName>
    </submittedName>
</protein>